<accession>A0A1F7IKT6</accession>
<name>A0A1F7IKT6_9BACT</name>
<proteinExistence type="predicted"/>
<gene>
    <name evidence="3" type="ORF">A2957_02760</name>
</gene>
<sequence length="191" mass="20875">MFKKTIFSAIALALLLWVSTSFALAVEIPNFPSCLNPQGDLKASYSSGTHGVVGRTQSYSGSDKVYQLSDATLTQCFCSSNGEGIQTNWWKTSGLTNDEVEILKRSGWFYVPNGALWGLDSEPYLAKNIEYSCLAIGGSVLGTSDSDLKGKVLGLASTGSKEKIYDFWLAGLLLLTYGVWLKRYQLKKKSL</sequence>
<evidence type="ECO:0000313" key="3">
    <source>
        <dbReference type="EMBL" id="OGK43977.1"/>
    </source>
</evidence>
<dbReference type="Proteomes" id="UP000179072">
    <property type="component" value="Unassembled WGS sequence"/>
</dbReference>
<feature type="transmembrane region" description="Helical" evidence="1">
    <location>
        <begin position="164"/>
        <end position="181"/>
    </location>
</feature>
<dbReference type="STRING" id="1802060.A2957_02760"/>
<evidence type="ECO:0000313" key="4">
    <source>
        <dbReference type="Proteomes" id="UP000179072"/>
    </source>
</evidence>
<evidence type="ECO:0000256" key="2">
    <source>
        <dbReference type="SAM" id="SignalP"/>
    </source>
</evidence>
<evidence type="ECO:0008006" key="5">
    <source>
        <dbReference type="Google" id="ProtNLM"/>
    </source>
</evidence>
<evidence type="ECO:0000256" key="1">
    <source>
        <dbReference type="SAM" id="Phobius"/>
    </source>
</evidence>
<organism evidence="3 4">
    <name type="scientific">Candidatus Roizmanbacteria bacterium RIFCSPLOWO2_01_FULL_38_11</name>
    <dbReference type="NCBI Taxonomy" id="1802060"/>
    <lineage>
        <taxon>Bacteria</taxon>
        <taxon>Candidatus Roizmaniibacteriota</taxon>
    </lineage>
</organism>
<keyword evidence="1" id="KW-0812">Transmembrane</keyword>
<comment type="caution">
    <text evidence="3">The sequence shown here is derived from an EMBL/GenBank/DDBJ whole genome shotgun (WGS) entry which is preliminary data.</text>
</comment>
<dbReference type="EMBL" id="MGAK01000027">
    <property type="protein sequence ID" value="OGK43977.1"/>
    <property type="molecule type" value="Genomic_DNA"/>
</dbReference>
<reference evidence="3 4" key="1">
    <citation type="journal article" date="2016" name="Nat. Commun.">
        <title>Thousands of microbial genomes shed light on interconnected biogeochemical processes in an aquifer system.</title>
        <authorList>
            <person name="Anantharaman K."/>
            <person name="Brown C.T."/>
            <person name="Hug L.A."/>
            <person name="Sharon I."/>
            <person name="Castelle C.J."/>
            <person name="Probst A.J."/>
            <person name="Thomas B.C."/>
            <person name="Singh A."/>
            <person name="Wilkins M.J."/>
            <person name="Karaoz U."/>
            <person name="Brodie E.L."/>
            <person name="Williams K.H."/>
            <person name="Hubbard S.S."/>
            <person name="Banfield J.F."/>
        </authorList>
    </citation>
    <scope>NUCLEOTIDE SEQUENCE [LARGE SCALE GENOMIC DNA]</scope>
</reference>
<protein>
    <recommendedName>
        <fullName evidence="5">Ig-like domain-containing protein</fullName>
    </recommendedName>
</protein>
<dbReference type="AlphaFoldDB" id="A0A1F7IKT6"/>
<feature type="chain" id="PRO_5009529361" description="Ig-like domain-containing protein" evidence="2">
    <location>
        <begin position="24"/>
        <end position="191"/>
    </location>
</feature>
<keyword evidence="2" id="KW-0732">Signal</keyword>
<keyword evidence="1" id="KW-0472">Membrane</keyword>
<feature type="signal peptide" evidence="2">
    <location>
        <begin position="1"/>
        <end position="23"/>
    </location>
</feature>
<keyword evidence="1" id="KW-1133">Transmembrane helix</keyword>